<dbReference type="GeneID" id="61276885"/>
<feature type="transmembrane region" description="Helical" evidence="6">
    <location>
        <begin position="344"/>
        <end position="364"/>
    </location>
</feature>
<dbReference type="InterPro" id="IPR019734">
    <property type="entry name" value="TPR_rpt"/>
</dbReference>
<evidence type="ECO:0000313" key="9">
    <source>
        <dbReference type="EMBL" id="MDB9223879.1"/>
    </source>
</evidence>
<feature type="transmembrane region" description="Helical" evidence="6">
    <location>
        <begin position="39"/>
        <end position="58"/>
    </location>
</feature>
<dbReference type="SUPFAM" id="SSF48452">
    <property type="entry name" value="TPR-like"/>
    <property type="match status" value="1"/>
</dbReference>
<keyword evidence="3 6" id="KW-1133">Transmembrane helix</keyword>
<keyword evidence="5" id="KW-0802">TPR repeat</keyword>
<evidence type="ECO:0000259" key="7">
    <source>
        <dbReference type="Pfam" id="PF04932"/>
    </source>
</evidence>
<dbReference type="Proteomes" id="UP001212263">
    <property type="component" value="Unassembled WGS sequence"/>
</dbReference>
<accession>A0A1Y3YM50</accession>
<dbReference type="RefSeq" id="WP_013613776.1">
    <property type="nucleotide sequence ID" value="NZ_JADMYR010000021.1"/>
</dbReference>
<feature type="transmembrane region" description="Helical" evidence="6">
    <location>
        <begin position="162"/>
        <end position="179"/>
    </location>
</feature>
<dbReference type="GO" id="GO:0016874">
    <property type="term" value="F:ligase activity"/>
    <property type="evidence" value="ECO:0007669"/>
    <property type="project" value="UniProtKB-KW"/>
</dbReference>
<feature type="transmembrane region" description="Helical" evidence="6">
    <location>
        <begin position="91"/>
        <end position="108"/>
    </location>
</feature>
<evidence type="ECO:0000256" key="1">
    <source>
        <dbReference type="ARBA" id="ARBA00004141"/>
    </source>
</evidence>
<evidence type="ECO:0000256" key="2">
    <source>
        <dbReference type="ARBA" id="ARBA00022692"/>
    </source>
</evidence>
<feature type="transmembrane region" description="Helical" evidence="6">
    <location>
        <begin position="191"/>
        <end position="208"/>
    </location>
</feature>
<dbReference type="EMBL" id="JAKNDN010000011">
    <property type="protein sequence ID" value="MCG4959577.1"/>
    <property type="molecule type" value="Genomic_DNA"/>
</dbReference>
<dbReference type="EMBL" id="QRYW01000012">
    <property type="protein sequence ID" value="RGV27588.1"/>
    <property type="molecule type" value="Genomic_DNA"/>
</dbReference>
<feature type="repeat" description="TPR" evidence="5">
    <location>
        <begin position="547"/>
        <end position="580"/>
    </location>
</feature>
<feature type="transmembrane region" description="Helical" evidence="6">
    <location>
        <begin position="371"/>
        <end position="390"/>
    </location>
</feature>
<keyword evidence="8" id="KW-0436">Ligase</keyword>
<reference evidence="8" key="2">
    <citation type="submission" date="2022-01" db="EMBL/GenBank/DDBJ databases">
        <title>Collection of gut derived symbiotic bacterial strains cultured from healthy donors.</title>
        <authorList>
            <person name="Lin H."/>
            <person name="Kohout C."/>
            <person name="Waligurski E."/>
            <person name="Pamer E.G."/>
        </authorList>
    </citation>
    <scope>NUCLEOTIDE SEQUENCE</scope>
    <source>
        <strain evidence="8">DFI.1.149</strain>
    </source>
</reference>
<proteinExistence type="predicted"/>
<protein>
    <submittedName>
        <fullName evidence="8">O-antigen ligase family protein</fullName>
    </submittedName>
    <submittedName>
        <fullName evidence="10">Tetratricopeptide repeat protein</fullName>
    </submittedName>
</protein>
<dbReference type="Proteomes" id="UP001199750">
    <property type="component" value="Unassembled WGS sequence"/>
</dbReference>
<evidence type="ECO:0000256" key="3">
    <source>
        <dbReference type="ARBA" id="ARBA00022989"/>
    </source>
</evidence>
<feature type="repeat" description="TPR" evidence="5">
    <location>
        <begin position="513"/>
        <end position="546"/>
    </location>
</feature>
<dbReference type="EMBL" id="JAQMRD010000017">
    <property type="protein sequence ID" value="MDB9223879.1"/>
    <property type="molecule type" value="Genomic_DNA"/>
</dbReference>
<dbReference type="PROSITE" id="PS50005">
    <property type="entry name" value="TPR"/>
    <property type="match status" value="2"/>
</dbReference>
<dbReference type="PANTHER" id="PTHR37422">
    <property type="entry name" value="TEICHURONIC ACID BIOSYNTHESIS PROTEIN TUAE"/>
    <property type="match status" value="1"/>
</dbReference>
<sequence length="595" mass="66450">MADGKINRPYGGVLLLGIFLTPLLSLGHDYADGIITAKYFRFAEVVGIGLLLTWMVAWKRNFQFCFRWVDVGVVLFALYGVGSFLLNDFRGETQTLLLILLVGLYFVCRGLGGWKVSQRLLFTFVLLLAGSIEAIWGFLQVYGWADQYHSLYRLTGSFFNPGPYSGFLAVILPVALHTLLGPKPLCRVDKIVYGLGVICLVSIILVLPAGMSRSAWVAAGAGCGVVVWRQKRSREYVRRGIGRIGRGWKRCWLGGILLLGLSIGGGLYLLKKDSADGRLLVWKMDLAVMRSQPWLGVGIGRYPGALGEAQAVYFANSPADPREEYVADAPEYGFNEFLQLGGEYGLIGLCLFLSITGIASGGLFKRNTQQTGGVSGALSAFLVFACFSYPLHMLPMAMLFVLLLAWSVNVGAKGVRIRRWAGQILWLPVMVLGLVAAWRLTEKETAYKTWKTARAYFRQGDYQEALNRYTPLFSALSDRPAFVFEFGECQFQNAQYGNATAIFLWAAELSADPMVYNKLGKNYQALKQYDRAEKAYVQAAHMIPHRIYPLYLLALLYREMGDMEKARDMARQVIDQEPKVWSPAVEEMKTEMKQL</sequence>
<evidence type="ECO:0000256" key="5">
    <source>
        <dbReference type="PROSITE-ProRule" id="PRU00339"/>
    </source>
</evidence>
<evidence type="ECO:0000313" key="8">
    <source>
        <dbReference type="EMBL" id="MCG4959577.1"/>
    </source>
</evidence>
<dbReference type="Gene3D" id="1.25.40.10">
    <property type="entry name" value="Tetratricopeptide repeat domain"/>
    <property type="match status" value="2"/>
</dbReference>
<dbReference type="GO" id="GO:0016020">
    <property type="term" value="C:membrane"/>
    <property type="evidence" value="ECO:0007669"/>
    <property type="project" value="UniProtKB-SubCell"/>
</dbReference>
<evidence type="ECO:0000313" key="11">
    <source>
        <dbReference type="Proteomes" id="UP000283426"/>
    </source>
</evidence>
<evidence type="ECO:0000256" key="4">
    <source>
        <dbReference type="ARBA" id="ARBA00023136"/>
    </source>
</evidence>
<evidence type="ECO:0000256" key="6">
    <source>
        <dbReference type="SAM" id="Phobius"/>
    </source>
</evidence>
<dbReference type="AlphaFoldDB" id="A0A1Y3YM50"/>
<dbReference type="Proteomes" id="UP000283426">
    <property type="component" value="Unassembled WGS sequence"/>
</dbReference>
<reference evidence="10 11" key="1">
    <citation type="submission" date="2018-08" db="EMBL/GenBank/DDBJ databases">
        <title>A genome reference for cultivated species of the human gut microbiota.</title>
        <authorList>
            <person name="Zou Y."/>
            <person name="Xue W."/>
            <person name="Luo G."/>
        </authorList>
    </citation>
    <scope>NUCLEOTIDE SEQUENCE [LARGE SCALE GENOMIC DNA]</scope>
    <source>
        <strain evidence="10 11">AF14-6AC</strain>
    </source>
</reference>
<organism evidence="10 11">
    <name type="scientific">Odoribacter splanchnicus</name>
    <dbReference type="NCBI Taxonomy" id="28118"/>
    <lineage>
        <taxon>Bacteria</taxon>
        <taxon>Pseudomonadati</taxon>
        <taxon>Bacteroidota</taxon>
        <taxon>Bacteroidia</taxon>
        <taxon>Bacteroidales</taxon>
        <taxon>Odoribacteraceae</taxon>
        <taxon>Odoribacter</taxon>
    </lineage>
</organism>
<feature type="transmembrane region" description="Helical" evidence="6">
    <location>
        <begin position="9"/>
        <end position="27"/>
    </location>
</feature>
<feature type="transmembrane region" description="Helical" evidence="6">
    <location>
        <begin position="424"/>
        <end position="441"/>
    </location>
</feature>
<dbReference type="Pfam" id="PF14559">
    <property type="entry name" value="TPR_19"/>
    <property type="match status" value="1"/>
</dbReference>
<dbReference type="OMA" id="NMIRTSE"/>
<evidence type="ECO:0000313" key="10">
    <source>
        <dbReference type="EMBL" id="RGV27588.1"/>
    </source>
</evidence>
<name>A0A1Y3YM50_9BACT</name>
<feature type="transmembrane region" description="Helical" evidence="6">
    <location>
        <begin position="120"/>
        <end position="142"/>
    </location>
</feature>
<feature type="transmembrane region" description="Helical" evidence="6">
    <location>
        <begin position="65"/>
        <end position="85"/>
    </location>
</feature>
<dbReference type="InterPro" id="IPR051533">
    <property type="entry name" value="WaaL-like"/>
</dbReference>
<dbReference type="PANTHER" id="PTHR37422:SF13">
    <property type="entry name" value="LIPOPOLYSACCHARIDE BIOSYNTHESIS PROTEIN PA4999-RELATED"/>
    <property type="match status" value="1"/>
</dbReference>
<dbReference type="InterPro" id="IPR007016">
    <property type="entry name" value="O-antigen_ligase-rel_domated"/>
</dbReference>
<feature type="domain" description="O-antigen ligase-related" evidence="7">
    <location>
        <begin position="199"/>
        <end position="353"/>
    </location>
</feature>
<feature type="transmembrane region" description="Helical" evidence="6">
    <location>
        <begin position="214"/>
        <end position="230"/>
    </location>
</feature>
<comment type="caution">
    <text evidence="10">The sequence shown here is derived from an EMBL/GenBank/DDBJ whole genome shotgun (WGS) entry which is preliminary data.</text>
</comment>
<feature type="transmembrane region" description="Helical" evidence="6">
    <location>
        <begin position="251"/>
        <end position="270"/>
    </location>
</feature>
<dbReference type="InterPro" id="IPR011990">
    <property type="entry name" value="TPR-like_helical_dom_sf"/>
</dbReference>
<keyword evidence="4 6" id="KW-0472">Membrane</keyword>
<dbReference type="Pfam" id="PF04932">
    <property type="entry name" value="Wzy_C"/>
    <property type="match status" value="1"/>
</dbReference>
<comment type="subcellular location">
    <subcellularLocation>
        <location evidence="1">Membrane</location>
        <topology evidence="1">Multi-pass membrane protein</topology>
    </subcellularLocation>
</comment>
<gene>
    <name evidence="10" type="ORF">DWW24_06960</name>
    <name evidence="8" type="ORF">L0P03_06885</name>
    <name evidence="9" type="ORF">PN645_12795</name>
</gene>
<dbReference type="SMART" id="SM00028">
    <property type="entry name" value="TPR"/>
    <property type="match status" value="2"/>
</dbReference>
<keyword evidence="2 6" id="KW-0812">Transmembrane</keyword>
<reference evidence="9" key="3">
    <citation type="submission" date="2023-01" db="EMBL/GenBank/DDBJ databases">
        <title>Human gut microbiome strain richness.</title>
        <authorList>
            <person name="Chen-Liaw A."/>
        </authorList>
    </citation>
    <scope>NUCLEOTIDE SEQUENCE</scope>
    <source>
        <strain evidence="9">RTP21484st1_B7_RTP21484_190118</strain>
    </source>
</reference>